<proteinExistence type="inferred from homology"/>
<dbReference type="CDD" id="cd01700">
    <property type="entry name" value="PolY_Pol_V_umuC"/>
    <property type="match status" value="1"/>
</dbReference>
<dbReference type="InterPro" id="IPR036775">
    <property type="entry name" value="DNA_pol_Y-fam_lit_finger_sf"/>
</dbReference>
<reference evidence="5 6" key="1">
    <citation type="submission" date="2024-04" db="EMBL/GenBank/DDBJ databases">
        <title>Flavobacterium sp. DGU11 16S ribosomal RNA gene Genome sequencing and assembly.</title>
        <authorList>
            <person name="Park S."/>
        </authorList>
    </citation>
    <scope>NUCLEOTIDE SEQUENCE [LARGE SCALE GENOMIC DNA]</scope>
    <source>
        <strain evidence="5 6">DGU11</strain>
    </source>
</reference>
<sequence>MYALIDCNNFYVSCERVFQPKWQGKPVVVLSNNDGCVISRSEEAKALGIGMAVPEFKIRPLLKEHNVGVFSSNYPLYGDLSARMMETMRMFTPNVEVYSIDEAFLDFTGVAVDNYHNLGLEMRSRAWKWLSLPICVGIAPTRVLSKAANRIAKKFQEKTEGVYVIDTEDKRIKALKWLKIGDVWGIGYRTARKLKTMNVVTAHDFIQPWMEPWIKREMGVVGLRLKSELEGRSVLGPEPIDVDKKSIATTRSFPKQLTDYDLIRERVSTFATVTAEKLRKQGSCCHTVIVMLVADKHSIDNAKYHYSRAMTLPFPTNSALTISNAAIQLLKSLIDSTDTILFKKAGVIVTELIPEDSKQFNLFLDEDPKHLALMKAMDHVNRKMGERMIRLGTQAKKTWDMKQNMLSNGYTTNFGKLLTIKCEE</sequence>
<dbReference type="Pfam" id="PF13438">
    <property type="entry name" value="DUF4113"/>
    <property type="match status" value="1"/>
</dbReference>
<evidence type="ECO:0000256" key="2">
    <source>
        <dbReference type="ARBA" id="ARBA00023199"/>
    </source>
</evidence>
<comment type="caution">
    <text evidence="5">The sequence shown here is derived from an EMBL/GenBank/DDBJ whole genome shotgun (WGS) entry which is preliminary data.</text>
</comment>
<dbReference type="InterPro" id="IPR001126">
    <property type="entry name" value="UmuC"/>
</dbReference>
<evidence type="ECO:0000313" key="5">
    <source>
        <dbReference type="EMBL" id="MEL1246195.1"/>
    </source>
</evidence>
<dbReference type="Proteomes" id="UP001464555">
    <property type="component" value="Unassembled WGS sequence"/>
</dbReference>
<dbReference type="EMBL" id="JBBYHR010000012">
    <property type="protein sequence ID" value="MEL1246195.1"/>
    <property type="molecule type" value="Genomic_DNA"/>
</dbReference>
<dbReference type="InterPro" id="IPR050116">
    <property type="entry name" value="DNA_polymerase-Y"/>
</dbReference>
<evidence type="ECO:0000256" key="3">
    <source>
        <dbReference type="ARBA" id="ARBA00023236"/>
    </source>
</evidence>
<dbReference type="PANTHER" id="PTHR11076">
    <property type="entry name" value="DNA REPAIR POLYMERASE UMUC / TRANSFERASE FAMILY MEMBER"/>
    <property type="match status" value="1"/>
</dbReference>
<dbReference type="SUPFAM" id="SSF100879">
    <property type="entry name" value="Lesion bypass DNA polymerase (Y-family), little finger domain"/>
    <property type="match status" value="1"/>
</dbReference>
<evidence type="ECO:0000259" key="4">
    <source>
        <dbReference type="PROSITE" id="PS50173"/>
    </source>
</evidence>
<dbReference type="Gene3D" id="1.10.150.20">
    <property type="entry name" value="5' to 3' exonuclease, C-terminal subdomain"/>
    <property type="match status" value="1"/>
</dbReference>
<dbReference type="PROSITE" id="PS50173">
    <property type="entry name" value="UMUC"/>
    <property type="match status" value="1"/>
</dbReference>
<dbReference type="InterPro" id="IPR017961">
    <property type="entry name" value="DNA_pol_Y-fam_little_finger"/>
</dbReference>
<accession>A0ABU9I1A3</accession>
<dbReference type="InterPro" id="IPR043128">
    <property type="entry name" value="Rev_trsase/Diguanyl_cyclase"/>
</dbReference>
<dbReference type="SUPFAM" id="SSF56672">
    <property type="entry name" value="DNA/RNA polymerases"/>
    <property type="match status" value="1"/>
</dbReference>
<keyword evidence="6" id="KW-1185">Reference proteome</keyword>
<dbReference type="Gene3D" id="3.30.70.270">
    <property type="match status" value="1"/>
</dbReference>
<dbReference type="Gene3D" id="3.30.1490.100">
    <property type="entry name" value="DNA polymerase, Y-family, little finger domain"/>
    <property type="match status" value="1"/>
</dbReference>
<keyword evidence="3" id="KW-0742">SOS response</keyword>
<protein>
    <submittedName>
        <fullName evidence="5">Y-family DNA polymerase</fullName>
    </submittedName>
</protein>
<evidence type="ECO:0000256" key="1">
    <source>
        <dbReference type="ARBA" id="ARBA00010945"/>
    </source>
</evidence>
<dbReference type="InterPro" id="IPR043502">
    <property type="entry name" value="DNA/RNA_pol_sf"/>
</dbReference>
<keyword evidence="2" id="KW-0741">SOS mutagenesis</keyword>
<comment type="similarity">
    <text evidence="1">Belongs to the DNA polymerase type-Y family.</text>
</comment>
<keyword evidence="2" id="KW-0227">DNA damage</keyword>
<evidence type="ECO:0000313" key="6">
    <source>
        <dbReference type="Proteomes" id="UP001464555"/>
    </source>
</evidence>
<dbReference type="InterPro" id="IPR025188">
    <property type="entry name" value="DUF4113"/>
</dbReference>
<feature type="domain" description="UmuC" evidence="4">
    <location>
        <begin position="2"/>
        <end position="187"/>
    </location>
</feature>
<dbReference type="Pfam" id="PF00817">
    <property type="entry name" value="IMS"/>
    <property type="match status" value="1"/>
</dbReference>
<dbReference type="Gene3D" id="3.40.1170.60">
    <property type="match status" value="1"/>
</dbReference>
<gene>
    <name evidence="5" type="ORF">AAEO56_18115</name>
</gene>
<dbReference type="RefSeq" id="WP_341698489.1">
    <property type="nucleotide sequence ID" value="NZ_JBBYHR010000012.1"/>
</dbReference>
<organism evidence="5 6">
    <name type="scientific">Flavobacterium arundinis</name>
    <dbReference type="NCBI Taxonomy" id="3139143"/>
    <lineage>
        <taxon>Bacteria</taxon>
        <taxon>Pseudomonadati</taxon>
        <taxon>Bacteroidota</taxon>
        <taxon>Flavobacteriia</taxon>
        <taxon>Flavobacteriales</taxon>
        <taxon>Flavobacteriaceae</taxon>
        <taxon>Flavobacterium</taxon>
    </lineage>
</organism>
<dbReference type="PANTHER" id="PTHR11076:SF33">
    <property type="entry name" value="DNA POLYMERASE KAPPA"/>
    <property type="match status" value="1"/>
</dbReference>
<name>A0ABU9I1A3_9FLAO</name>
<dbReference type="Pfam" id="PF11799">
    <property type="entry name" value="IMS_C"/>
    <property type="match status" value="1"/>
</dbReference>